<dbReference type="Pfam" id="PF00528">
    <property type="entry name" value="BPD_transp_1"/>
    <property type="match status" value="1"/>
</dbReference>
<dbReference type="InterPro" id="IPR035906">
    <property type="entry name" value="MetI-like_sf"/>
</dbReference>
<feature type="transmembrane region" description="Helical" evidence="7">
    <location>
        <begin position="117"/>
        <end position="138"/>
    </location>
</feature>
<gene>
    <name evidence="9" type="ORF">UFOPK1726_00825</name>
</gene>
<feature type="transmembrane region" description="Helical" evidence="7">
    <location>
        <begin position="81"/>
        <end position="105"/>
    </location>
</feature>
<dbReference type="SUPFAM" id="SSF161098">
    <property type="entry name" value="MetI-like"/>
    <property type="match status" value="1"/>
</dbReference>
<proteinExistence type="predicted"/>
<dbReference type="PANTHER" id="PTHR43744:SF12">
    <property type="entry name" value="ABC TRANSPORTER PERMEASE PROTEIN MG189-RELATED"/>
    <property type="match status" value="1"/>
</dbReference>
<reference evidence="9" key="1">
    <citation type="submission" date="2020-05" db="EMBL/GenBank/DDBJ databases">
        <authorList>
            <person name="Chiriac C."/>
            <person name="Salcher M."/>
            <person name="Ghai R."/>
            <person name="Kavagutti S V."/>
        </authorList>
    </citation>
    <scope>NUCLEOTIDE SEQUENCE</scope>
</reference>
<dbReference type="PROSITE" id="PS50928">
    <property type="entry name" value="ABC_TM1"/>
    <property type="match status" value="1"/>
</dbReference>
<name>A0A6J6EWN3_9ZZZZ</name>
<evidence type="ECO:0000313" key="9">
    <source>
        <dbReference type="EMBL" id="CAB4579729.1"/>
    </source>
</evidence>
<keyword evidence="5 7" id="KW-1133">Transmembrane helix</keyword>
<dbReference type="EMBL" id="CAEZTT010000093">
    <property type="protein sequence ID" value="CAB4579729.1"/>
    <property type="molecule type" value="Genomic_DNA"/>
</dbReference>
<evidence type="ECO:0000256" key="1">
    <source>
        <dbReference type="ARBA" id="ARBA00004651"/>
    </source>
</evidence>
<evidence type="ECO:0000259" key="8">
    <source>
        <dbReference type="PROSITE" id="PS50928"/>
    </source>
</evidence>
<evidence type="ECO:0000256" key="6">
    <source>
        <dbReference type="ARBA" id="ARBA00023136"/>
    </source>
</evidence>
<accession>A0A6J6EWN3</accession>
<dbReference type="InterPro" id="IPR000515">
    <property type="entry name" value="MetI-like"/>
</dbReference>
<evidence type="ECO:0000256" key="4">
    <source>
        <dbReference type="ARBA" id="ARBA00022692"/>
    </source>
</evidence>
<feature type="domain" description="ABC transmembrane type-1" evidence="8">
    <location>
        <begin position="82"/>
        <end position="271"/>
    </location>
</feature>
<evidence type="ECO:0000256" key="5">
    <source>
        <dbReference type="ARBA" id="ARBA00022989"/>
    </source>
</evidence>
<evidence type="ECO:0000256" key="2">
    <source>
        <dbReference type="ARBA" id="ARBA00022448"/>
    </source>
</evidence>
<dbReference type="Gene3D" id="1.10.3720.10">
    <property type="entry name" value="MetI-like"/>
    <property type="match status" value="1"/>
</dbReference>
<dbReference type="PANTHER" id="PTHR43744">
    <property type="entry name" value="ABC TRANSPORTER PERMEASE PROTEIN MG189-RELATED-RELATED"/>
    <property type="match status" value="1"/>
</dbReference>
<organism evidence="9">
    <name type="scientific">freshwater metagenome</name>
    <dbReference type="NCBI Taxonomy" id="449393"/>
    <lineage>
        <taxon>unclassified sequences</taxon>
        <taxon>metagenomes</taxon>
        <taxon>ecological metagenomes</taxon>
    </lineage>
</organism>
<evidence type="ECO:0000256" key="3">
    <source>
        <dbReference type="ARBA" id="ARBA00022475"/>
    </source>
</evidence>
<feature type="transmembrane region" description="Helical" evidence="7">
    <location>
        <begin position="192"/>
        <end position="217"/>
    </location>
</feature>
<keyword evidence="3" id="KW-1003">Cell membrane</keyword>
<keyword evidence="2" id="KW-0813">Transport</keyword>
<feature type="transmembrane region" description="Helical" evidence="7">
    <location>
        <begin position="150"/>
        <end position="171"/>
    </location>
</feature>
<dbReference type="AlphaFoldDB" id="A0A6J6EWN3"/>
<evidence type="ECO:0000256" key="7">
    <source>
        <dbReference type="SAM" id="Phobius"/>
    </source>
</evidence>
<keyword evidence="4 7" id="KW-0812">Transmembrane</keyword>
<feature type="transmembrane region" description="Helical" evidence="7">
    <location>
        <begin position="253"/>
        <end position="271"/>
    </location>
</feature>
<keyword evidence="6 7" id="KW-0472">Membrane</keyword>
<dbReference type="CDD" id="cd06261">
    <property type="entry name" value="TM_PBP2"/>
    <property type="match status" value="1"/>
</dbReference>
<sequence length="286" mass="32317">MTNLTLQAPRKVKLANRLKNSWIHVILIIVAIVLVGPFIWMFLTSIKTYEETITVPIVWFPEQIQWVNYEIVNDKFPFLRLYLNTILVVMATVVSQLAMSSLAAYAFARLRFPGKNILFLFMLSLLMVPGQIFLIPQYQIIVGLNLTDTLTALVLPNMFSVFGVFLLRQFFAAIPQELEDAARIDGCGNFRIYWQIMMPLVTPGLVAMGILTMIGAWKELLWPLIVNQSIDKMTLSAGLANLIGEHTTYHEQVMAGAVISVLPMIIVFAFFQRKFVESIAQTGIKG</sequence>
<feature type="transmembrane region" description="Helical" evidence="7">
    <location>
        <begin position="21"/>
        <end position="43"/>
    </location>
</feature>
<dbReference type="GO" id="GO:0005886">
    <property type="term" value="C:plasma membrane"/>
    <property type="evidence" value="ECO:0007669"/>
    <property type="project" value="UniProtKB-SubCell"/>
</dbReference>
<comment type="subcellular location">
    <subcellularLocation>
        <location evidence="1">Cell membrane</location>
        <topology evidence="1">Multi-pass membrane protein</topology>
    </subcellularLocation>
</comment>
<dbReference type="GO" id="GO:0055085">
    <property type="term" value="P:transmembrane transport"/>
    <property type="evidence" value="ECO:0007669"/>
    <property type="project" value="InterPro"/>
</dbReference>
<protein>
    <submittedName>
        <fullName evidence="9">Unannotated protein</fullName>
    </submittedName>
</protein>